<name>A0ABS4SVS1_9PROT</name>
<evidence type="ECO:0000256" key="2">
    <source>
        <dbReference type="ARBA" id="ARBA00023015"/>
    </source>
</evidence>
<dbReference type="InterPro" id="IPR007627">
    <property type="entry name" value="RNA_pol_sigma70_r2"/>
</dbReference>
<comment type="similarity">
    <text evidence="1">Belongs to the sigma-70 factor family. ECF subfamily.</text>
</comment>
<evidence type="ECO:0000259" key="7">
    <source>
        <dbReference type="Pfam" id="PF08281"/>
    </source>
</evidence>
<dbReference type="SUPFAM" id="SSF88946">
    <property type="entry name" value="Sigma2 domain of RNA polymerase sigma factors"/>
    <property type="match status" value="1"/>
</dbReference>
<dbReference type="Gene3D" id="1.10.1740.10">
    <property type="match status" value="1"/>
</dbReference>
<dbReference type="CDD" id="cd06171">
    <property type="entry name" value="Sigma70_r4"/>
    <property type="match status" value="1"/>
</dbReference>
<dbReference type="PANTHER" id="PTHR43133">
    <property type="entry name" value="RNA POLYMERASE ECF-TYPE SIGMA FACTO"/>
    <property type="match status" value="1"/>
</dbReference>
<dbReference type="NCBIfam" id="TIGR02937">
    <property type="entry name" value="sigma70-ECF"/>
    <property type="match status" value="1"/>
</dbReference>
<proteinExistence type="inferred from homology"/>
<keyword evidence="4" id="KW-0804">Transcription</keyword>
<reference evidence="8 9" key="1">
    <citation type="submission" date="2021-03" db="EMBL/GenBank/DDBJ databases">
        <title>Genomic Encyclopedia of Type Strains, Phase III (KMG-III): the genomes of soil and plant-associated and newly described type strains.</title>
        <authorList>
            <person name="Whitman W."/>
        </authorList>
    </citation>
    <scope>NUCLEOTIDE SEQUENCE [LARGE SCALE GENOMIC DNA]</scope>
    <source>
        <strain evidence="8 9">IMMIB AFH-6</strain>
    </source>
</reference>
<keyword evidence="2" id="KW-0805">Transcription regulation</keyword>
<dbReference type="InterPro" id="IPR036388">
    <property type="entry name" value="WH-like_DNA-bd_sf"/>
</dbReference>
<gene>
    <name evidence="8" type="ORF">J2851_006484</name>
</gene>
<dbReference type="SUPFAM" id="SSF88659">
    <property type="entry name" value="Sigma3 and sigma4 domains of RNA polymerase sigma factors"/>
    <property type="match status" value="1"/>
</dbReference>
<dbReference type="InterPro" id="IPR013249">
    <property type="entry name" value="RNA_pol_sigma70_r4_t2"/>
</dbReference>
<keyword evidence="9" id="KW-1185">Reference proteome</keyword>
<dbReference type="Pfam" id="PF04542">
    <property type="entry name" value="Sigma70_r2"/>
    <property type="match status" value="1"/>
</dbReference>
<dbReference type="Gene3D" id="1.10.10.10">
    <property type="entry name" value="Winged helix-like DNA-binding domain superfamily/Winged helix DNA-binding domain"/>
    <property type="match status" value="1"/>
</dbReference>
<evidence type="ECO:0000313" key="9">
    <source>
        <dbReference type="Proteomes" id="UP000781958"/>
    </source>
</evidence>
<dbReference type="Proteomes" id="UP000781958">
    <property type="component" value="Unassembled WGS sequence"/>
</dbReference>
<evidence type="ECO:0000313" key="8">
    <source>
        <dbReference type="EMBL" id="MBP2296666.1"/>
    </source>
</evidence>
<evidence type="ECO:0000256" key="3">
    <source>
        <dbReference type="ARBA" id="ARBA00023082"/>
    </source>
</evidence>
<dbReference type="Pfam" id="PF08281">
    <property type="entry name" value="Sigma70_r4_2"/>
    <property type="match status" value="1"/>
</dbReference>
<dbReference type="InterPro" id="IPR013325">
    <property type="entry name" value="RNA_pol_sigma_r2"/>
</dbReference>
<evidence type="ECO:0000256" key="4">
    <source>
        <dbReference type="ARBA" id="ARBA00023163"/>
    </source>
</evidence>
<dbReference type="InterPro" id="IPR013324">
    <property type="entry name" value="RNA_pol_sigma_r3/r4-like"/>
</dbReference>
<dbReference type="PANTHER" id="PTHR43133:SF62">
    <property type="entry name" value="RNA POLYMERASE SIGMA FACTOR SIGZ"/>
    <property type="match status" value="1"/>
</dbReference>
<comment type="caution">
    <text evidence="8">The sequence shown here is derived from an EMBL/GenBank/DDBJ whole genome shotgun (WGS) entry which is preliminary data.</text>
</comment>
<sequence length="238" mass="26723">MTRTAAKTPTALRRPDPRFAEGLRTRPHVLPLVPRALFPLNAPMQDIGSPDTGSDQTLEDRLLAVGRERDRAAFAALFGHFAPRLKAYLRRQGCDAAGAEELVQEVMLLVWRRAETYDPAQASASTWVFTIARNKRIDVLRREQRPEIDPDDPALVPALVPDRPESADRRLETQESAGRLRAALKDLPPEQAELLRLAYFEDKPHSVISAERGIPLGTVKSRLRLAMERLRKALRDTA</sequence>
<evidence type="ECO:0000256" key="1">
    <source>
        <dbReference type="ARBA" id="ARBA00010641"/>
    </source>
</evidence>
<keyword evidence="3" id="KW-0731">Sigma factor</keyword>
<evidence type="ECO:0000259" key="6">
    <source>
        <dbReference type="Pfam" id="PF04542"/>
    </source>
</evidence>
<dbReference type="InterPro" id="IPR039425">
    <property type="entry name" value="RNA_pol_sigma-70-like"/>
</dbReference>
<feature type="region of interest" description="Disordered" evidence="5">
    <location>
        <begin position="1"/>
        <end position="20"/>
    </location>
</feature>
<organism evidence="8 9">
    <name type="scientific">Azospirillum rugosum</name>
    <dbReference type="NCBI Taxonomy" id="416170"/>
    <lineage>
        <taxon>Bacteria</taxon>
        <taxon>Pseudomonadati</taxon>
        <taxon>Pseudomonadota</taxon>
        <taxon>Alphaproteobacteria</taxon>
        <taxon>Rhodospirillales</taxon>
        <taxon>Azospirillaceae</taxon>
        <taxon>Azospirillum</taxon>
    </lineage>
</organism>
<accession>A0ABS4SVS1</accession>
<dbReference type="EMBL" id="JAGINP010000033">
    <property type="protein sequence ID" value="MBP2296666.1"/>
    <property type="molecule type" value="Genomic_DNA"/>
</dbReference>
<dbReference type="InterPro" id="IPR014284">
    <property type="entry name" value="RNA_pol_sigma-70_dom"/>
</dbReference>
<evidence type="ECO:0000256" key="5">
    <source>
        <dbReference type="SAM" id="MobiDB-lite"/>
    </source>
</evidence>
<feature type="domain" description="RNA polymerase sigma factor 70 region 4 type 2" evidence="7">
    <location>
        <begin position="179"/>
        <end position="230"/>
    </location>
</feature>
<protein>
    <submittedName>
        <fullName evidence="8">RNA polymerase sigma-70 factor (ECF subfamily)</fullName>
    </submittedName>
</protein>
<feature type="domain" description="RNA polymerase sigma-70 region 2" evidence="6">
    <location>
        <begin position="77"/>
        <end position="145"/>
    </location>
</feature>